<dbReference type="GO" id="GO:0005524">
    <property type="term" value="F:ATP binding"/>
    <property type="evidence" value="ECO:0007669"/>
    <property type="project" value="UniProtKB-UniRule"/>
</dbReference>
<accession>A0A060NHW4</accession>
<dbReference type="Proteomes" id="UP000067461">
    <property type="component" value="Chromosome"/>
</dbReference>
<dbReference type="OrthoDB" id="257751at2"/>
<dbReference type="GO" id="GO:0005829">
    <property type="term" value="C:cytosol"/>
    <property type="evidence" value="ECO:0007669"/>
    <property type="project" value="TreeGrafter"/>
</dbReference>
<dbReference type="InterPro" id="IPR003836">
    <property type="entry name" value="Glucokinase"/>
</dbReference>
<dbReference type="EMBL" id="AP014568">
    <property type="protein sequence ID" value="BAO80797.1"/>
    <property type="molecule type" value="Genomic_DNA"/>
</dbReference>
<sequence>MSHDPHAPRLLADIGGTNARFAWQARSGATPEALQTLPCAYYATLELAMQAYLERVQRPRPVLAALAIANPVHGDRVRMTNHHWSFSIADLRQRMGLQRLEVLNDFAALALALPDLLPNEKRLLAGCNPDPDADVQDGPERAVGPLALIGAGTGLGVSGLLPLPNGGWLPIAGEGGHVTLAASNAREQQVLEALQQRHGHVSAERAISGAGLVDLYQVLCRAETCRPNDWGAAEISAAALQGHTQARAALELFCAFLGTVAGNLALTLGARGGLYIGGGIVPKLGVFFDQTAFRERFVAKGRFRAYLESIPVWVIVAEQSPALRGAARVLERL</sequence>
<dbReference type="Pfam" id="PF02685">
    <property type="entry name" value="Glucokinase"/>
    <property type="match status" value="1"/>
</dbReference>
<dbReference type="AlphaFoldDB" id="A0A060NHW4"/>
<name>A0A060NHW4_9BURK</name>
<dbReference type="InterPro" id="IPR050201">
    <property type="entry name" value="Bacterial_glucokinase"/>
</dbReference>
<dbReference type="RefSeq" id="WP_082039912.1">
    <property type="nucleotide sequence ID" value="NZ_AP014568.1"/>
</dbReference>
<dbReference type="PANTHER" id="PTHR47690:SF1">
    <property type="entry name" value="GLUCOKINASE"/>
    <property type="match status" value="1"/>
</dbReference>
<evidence type="ECO:0000256" key="2">
    <source>
        <dbReference type="ARBA" id="ARBA00022777"/>
    </source>
</evidence>
<keyword evidence="2 3" id="KW-0418">Kinase</keyword>
<dbReference type="GO" id="GO:0005536">
    <property type="term" value="F:D-glucose binding"/>
    <property type="evidence" value="ECO:0007669"/>
    <property type="project" value="InterPro"/>
</dbReference>
<dbReference type="GO" id="GO:0004340">
    <property type="term" value="F:glucokinase activity"/>
    <property type="evidence" value="ECO:0007669"/>
    <property type="project" value="UniProtKB-UniRule"/>
</dbReference>
<proteinExistence type="inferred from homology"/>
<feature type="binding site" evidence="3">
    <location>
        <begin position="12"/>
        <end position="17"/>
    </location>
    <ligand>
        <name>ATP</name>
        <dbReference type="ChEBI" id="CHEBI:30616"/>
    </ligand>
</feature>
<evidence type="ECO:0000256" key="4">
    <source>
        <dbReference type="RuleBase" id="RU004046"/>
    </source>
</evidence>
<evidence type="ECO:0000256" key="1">
    <source>
        <dbReference type="ARBA" id="ARBA00022679"/>
    </source>
</evidence>
<dbReference type="HOGENOM" id="CLU_042582_1_0_4"/>
<gene>
    <name evidence="3" type="primary">glk</name>
    <name evidence="5" type="ORF">SRAA_0943</name>
</gene>
<dbReference type="Gene3D" id="3.30.420.40">
    <property type="match status" value="1"/>
</dbReference>
<evidence type="ECO:0000256" key="3">
    <source>
        <dbReference type="HAMAP-Rule" id="MF_00524"/>
    </source>
</evidence>
<dbReference type="CDD" id="cd24008">
    <property type="entry name" value="ASKHA_NBD_GLK"/>
    <property type="match status" value="1"/>
</dbReference>
<keyword evidence="1 3" id="KW-0808">Transferase</keyword>
<keyword evidence="3" id="KW-0547">Nucleotide-binding</keyword>
<dbReference type="EC" id="2.7.1.2" evidence="3"/>
<dbReference type="KEGG" id="cbaa:SRAA_0943"/>
<evidence type="ECO:0000313" key="6">
    <source>
        <dbReference type="Proteomes" id="UP000067461"/>
    </source>
</evidence>
<reference evidence="5 6" key="1">
    <citation type="journal article" date="2014" name="Nat. Commun.">
        <title>Physiological and genomic features of highly alkaliphilic hydrogen-utilizing Betaproteobacteria from a continental serpentinizing site.</title>
        <authorList>
            <person name="Suzuki S."/>
            <person name="Kuenen J.G."/>
            <person name="Schipper K."/>
            <person name="van der Velde S."/>
            <person name="Ishii S."/>
            <person name="Wu A."/>
            <person name="Sorokin D.Y."/>
            <person name="Tenney A."/>
            <person name="Meng X.Y."/>
            <person name="Morrill P.L."/>
            <person name="Kamagata Y."/>
            <person name="Muyzer G."/>
            <person name="Nealson K.H."/>
        </authorList>
    </citation>
    <scope>NUCLEOTIDE SEQUENCE [LARGE SCALE GENOMIC DNA]</scope>
    <source>
        <strain evidence="5 6">A1</strain>
    </source>
</reference>
<comment type="catalytic activity">
    <reaction evidence="3">
        <text>D-glucose + ATP = D-glucose 6-phosphate + ADP + H(+)</text>
        <dbReference type="Rhea" id="RHEA:17825"/>
        <dbReference type="ChEBI" id="CHEBI:4167"/>
        <dbReference type="ChEBI" id="CHEBI:15378"/>
        <dbReference type="ChEBI" id="CHEBI:30616"/>
        <dbReference type="ChEBI" id="CHEBI:61548"/>
        <dbReference type="ChEBI" id="CHEBI:456216"/>
        <dbReference type="EC" id="2.7.1.2"/>
    </reaction>
</comment>
<organism evidence="5 6">
    <name type="scientific">Serpentinimonas raichei</name>
    <dbReference type="NCBI Taxonomy" id="1458425"/>
    <lineage>
        <taxon>Bacteria</taxon>
        <taxon>Pseudomonadati</taxon>
        <taxon>Pseudomonadota</taxon>
        <taxon>Betaproteobacteria</taxon>
        <taxon>Burkholderiales</taxon>
        <taxon>Comamonadaceae</taxon>
        <taxon>Serpentinimonas</taxon>
    </lineage>
</organism>
<dbReference type="PANTHER" id="PTHR47690">
    <property type="entry name" value="GLUCOKINASE"/>
    <property type="match status" value="1"/>
</dbReference>
<dbReference type="InterPro" id="IPR043129">
    <property type="entry name" value="ATPase_NBD"/>
</dbReference>
<dbReference type="SUPFAM" id="SSF53067">
    <property type="entry name" value="Actin-like ATPase domain"/>
    <property type="match status" value="1"/>
</dbReference>
<comment type="subcellular location">
    <subcellularLocation>
        <location evidence="3">Cytoplasm</location>
    </subcellularLocation>
</comment>
<dbReference type="Gene3D" id="3.40.367.20">
    <property type="match status" value="1"/>
</dbReference>
<comment type="similarity">
    <text evidence="3 4">Belongs to the bacterial glucokinase family.</text>
</comment>
<keyword evidence="3" id="KW-0067">ATP-binding</keyword>
<keyword evidence="3" id="KW-0963">Cytoplasm</keyword>
<dbReference type="STRING" id="1458425.SRAA_0943"/>
<dbReference type="NCBIfam" id="TIGR00749">
    <property type="entry name" value="glk"/>
    <property type="match status" value="1"/>
</dbReference>
<keyword evidence="3" id="KW-0324">Glycolysis</keyword>
<keyword evidence="6" id="KW-1185">Reference proteome</keyword>
<dbReference type="HAMAP" id="MF_00524">
    <property type="entry name" value="Glucokinase"/>
    <property type="match status" value="1"/>
</dbReference>
<protein>
    <recommendedName>
        <fullName evidence="3">Glucokinase</fullName>
        <ecNumber evidence="3">2.7.1.2</ecNumber>
    </recommendedName>
    <alternativeName>
        <fullName evidence="3">Glucose kinase</fullName>
    </alternativeName>
</protein>
<dbReference type="GO" id="GO:0006096">
    <property type="term" value="P:glycolytic process"/>
    <property type="evidence" value="ECO:0007669"/>
    <property type="project" value="UniProtKB-UniRule"/>
</dbReference>
<evidence type="ECO:0000313" key="5">
    <source>
        <dbReference type="EMBL" id="BAO80797.1"/>
    </source>
</evidence>